<dbReference type="PROSITE" id="PS00063">
    <property type="entry name" value="ALDOKETO_REDUCTASE_3"/>
    <property type="match status" value="1"/>
</dbReference>
<dbReference type="PROSITE" id="PS00062">
    <property type="entry name" value="ALDOKETO_REDUCTASE_2"/>
    <property type="match status" value="1"/>
</dbReference>
<dbReference type="FunFam" id="3.20.20.100:FF:000006">
    <property type="entry name" value="Aldo-keto reductase family 1 member A1"/>
    <property type="match status" value="1"/>
</dbReference>
<accession>A0A9Q0N6B3</accession>
<dbReference type="PANTHER" id="PTHR11732">
    <property type="entry name" value="ALDO/KETO REDUCTASE"/>
    <property type="match status" value="1"/>
</dbReference>
<dbReference type="InterPro" id="IPR020471">
    <property type="entry name" value="AKR"/>
</dbReference>
<dbReference type="AlphaFoldDB" id="A0A9Q0N6B3"/>
<dbReference type="OrthoDB" id="416253at2759"/>
<evidence type="ECO:0000256" key="2">
    <source>
        <dbReference type="ARBA" id="ARBA00022857"/>
    </source>
</evidence>
<dbReference type="GO" id="GO:0016491">
    <property type="term" value="F:oxidoreductase activity"/>
    <property type="evidence" value="ECO:0007669"/>
    <property type="project" value="UniProtKB-KW"/>
</dbReference>
<evidence type="ECO:0000256" key="1">
    <source>
        <dbReference type="ARBA" id="ARBA00007905"/>
    </source>
</evidence>
<comment type="similarity">
    <text evidence="1">Belongs to the aldo/keto reductase family.</text>
</comment>
<reference evidence="8" key="1">
    <citation type="submission" date="2022-07" db="EMBL/GenBank/DDBJ databases">
        <authorList>
            <person name="Trinca V."/>
            <person name="Uliana J.V.C."/>
            <person name="Torres T.T."/>
            <person name="Ward R.J."/>
            <person name="Monesi N."/>
        </authorList>
    </citation>
    <scope>NUCLEOTIDE SEQUENCE</scope>
    <source>
        <strain evidence="8">HSMRA1968</strain>
        <tissue evidence="8">Whole embryos</tissue>
    </source>
</reference>
<evidence type="ECO:0000313" key="9">
    <source>
        <dbReference type="Proteomes" id="UP001151699"/>
    </source>
</evidence>
<feature type="site" description="Lowers pKa of active site Tyr" evidence="6">
    <location>
        <position position="90"/>
    </location>
</feature>
<gene>
    <name evidence="8" type="primary">AKR1B10_5</name>
    <name evidence="8" type="ORF">Bhyg_09346</name>
</gene>
<evidence type="ECO:0000256" key="6">
    <source>
        <dbReference type="PIRSR" id="PIRSR000097-3"/>
    </source>
</evidence>
<evidence type="ECO:0000256" key="3">
    <source>
        <dbReference type="ARBA" id="ARBA00023002"/>
    </source>
</evidence>
<dbReference type="Proteomes" id="UP001151699">
    <property type="component" value="Chromosome B"/>
</dbReference>
<dbReference type="Gene3D" id="3.20.20.100">
    <property type="entry name" value="NADP-dependent oxidoreductase domain"/>
    <property type="match status" value="1"/>
</dbReference>
<dbReference type="InterPro" id="IPR023210">
    <property type="entry name" value="NADP_OxRdtase_dom"/>
</dbReference>
<sequence length="326" mass="36974">MTSNVPKVLLNNGTFMPIIGLGTWGSDWGLTFGQRERGAIEQAVKDAIDLGYLHIDTALVYDTEKEVGNAINEKIRQGVVKREDVYIVSKLWNTFHRPDLVRGALMQSLQNLNTPYLDLYLIHWPLAHKEEQGLFPVDDKGNIVFSFVDFVDTWKEMEKLVDDGLVKSIGISNFSKNQTERLLANARIKPVTNQVECQLYLTQTKLSEYLRSKGITLTAYGPLGSPARPWLDSKEPVLLEEPTVLSLAAKYNKTPAQIALRYQIDRGHIPIPKSSNKTRLAENISIFDFQLDAGDLEALNKLNRNKRFFSNDENATHPDHPFNDEY</sequence>
<keyword evidence="2" id="KW-0521">NADP</keyword>
<evidence type="ECO:0000256" key="4">
    <source>
        <dbReference type="PIRSR" id="PIRSR000097-1"/>
    </source>
</evidence>
<dbReference type="InterPro" id="IPR036812">
    <property type="entry name" value="NAD(P)_OxRdtase_dom_sf"/>
</dbReference>
<dbReference type="Pfam" id="PF00248">
    <property type="entry name" value="Aldo_ket_red"/>
    <property type="match status" value="1"/>
</dbReference>
<keyword evidence="3" id="KW-0560">Oxidoreductase</keyword>
<dbReference type="PIRSF" id="PIRSF000097">
    <property type="entry name" value="AKR"/>
    <property type="match status" value="1"/>
</dbReference>
<evidence type="ECO:0000256" key="5">
    <source>
        <dbReference type="PIRSR" id="PIRSR000097-2"/>
    </source>
</evidence>
<feature type="domain" description="NADP-dependent oxidoreductase" evidence="7">
    <location>
        <begin position="19"/>
        <end position="303"/>
    </location>
</feature>
<feature type="active site" description="Proton donor" evidence="4">
    <location>
        <position position="61"/>
    </location>
</feature>
<feature type="binding site" evidence="5">
    <location>
        <position position="123"/>
    </location>
    <ligand>
        <name>substrate</name>
    </ligand>
</feature>
<organism evidence="8 9">
    <name type="scientific">Pseudolycoriella hygida</name>
    <dbReference type="NCBI Taxonomy" id="35572"/>
    <lineage>
        <taxon>Eukaryota</taxon>
        <taxon>Metazoa</taxon>
        <taxon>Ecdysozoa</taxon>
        <taxon>Arthropoda</taxon>
        <taxon>Hexapoda</taxon>
        <taxon>Insecta</taxon>
        <taxon>Pterygota</taxon>
        <taxon>Neoptera</taxon>
        <taxon>Endopterygota</taxon>
        <taxon>Diptera</taxon>
        <taxon>Nematocera</taxon>
        <taxon>Sciaroidea</taxon>
        <taxon>Sciaridae</taxon>
        <taxon>Pseudolycoriella</taxon>
    </lineage>
</organism>
<keyword evidence="9" id="KW-1185">Reference proteome</keyword>
<dbReference type="EMBL" id="WJQU01000002">
    <property type="protein sequence ID" value="KAJ6644377.1"/>
    <property type="molecule type" value="Genomic_DNA"/>
</dbReference>
<name>A0A9Q0N6B3_9DIPT</name>
<dbReference type="SUPFAM" id="SSF51430">
    <property type="entry name" value="NAD(P)-linked oxidoreductase"/>
    <property type="match status" value="1"/>
</dbReference>
<proteinExistence type="inferred from homology"/>
<comment type="caution">
    <text evidence="8">The sequence shown here is derived from an EMBL/GenBank/DDBJ whole genome shotgun (WGS) entry which is preliminary data.</text>
</comment>
<evidence type="ECO:0000259" key="7">
    <source>
        <dbReference type="Pfam" id="PF00248"/>
    </source>
</evidence>
<evidence type="ECO:0000313" key="8">
    <source>
        <dbReference type="EMBL" id="KAJ6644377.1"/>
    </source>
</evidence>
<protein>
    <submittedName>
        <fullName evidence="8">Aldo-keto reductase family 1 member B10</fullName>
    </submittedName>
</protein>
<dbReference type="PRINTS" id="PR00069">
    <property type="entry name" value="ALDKETRDTASE"/>
</dbReference>
<dbReference type="InterPro" id="IPR018170">
    <property type="entry name" value="Aldo/ket_reductase_CS"/>
</dbReference>